<dbReference type="EMBL" id="NWMW01000001">
    <property type="protein sequence ID" value="PCD04555.1"/>
    <property type="molecule type" value="Genomic_DNA"/>
</dbReference>
<dbReference type="InterPro" id="IPR029068">
    <property type="entry name" value="Glyas_Bleomycin-R_OHBP_Dase"/>
</dbReference>
<dbReference type="Gene3D" id="3.10.180.10">
    <property type="entry name" value="2,3-Dihydroxybiphenyl 1,2-Dioxygenase, domain 1"/>
    <property type="match status" value="1"/>
</dbReference>
<organism evidence="2 3">
    <name type="scientific">Sphingomonas spermidinifaciens</name>
    <dbReference type="NCBI Taxonomy" id="1141889"/>
    <lineage>
        <taxon>Bacteria</taxon>
        <taxon>Pseudomonadati</taxon>
        <taxon>Pseudomonadota</taxon>
        <taxon>Alphaproteobacteria</taxon>
        <taxon>Sphingomonadales</taxon>
        <taxon>Sphingomonadaceae</taxon>
        <taxon>Sphingomonas</taxon>
    </lineage>
</organism>
<evidence type="ECO:0000313" key="2">
    <source>
        <dbReference type="EMBL" id="PCD04555.1"/>
    </source>
</evidence>
<reference evidence="2 3" key="1">
    <citation type="submission" date="2017-09" db="EMBL/GenBank/DDBJ databases">
        <title>Sphingomonas spermidinifaciens 9NM-10, whole genome shotgun sequence.</title>
        <authorList>
            <person name="Feng G."/>
            <person name="Zhu H."/>
        </authorList>
    </citation>
    <scope>NUCLEOTIDE SEQUENCE [LARGE SCALE GENOMIC DNA]</scope>
    <source>
        <strain evidence="2 3">9NM-10</strain>
    </source>
</reference>
<evidence type="ECO:0000259" key="1">
    <source>
        <dbReference type="Pfam" id="PF06983"/>
    </source>
</evidence>
<dbReference type="PANTHER" id="PTHR33990">
    <property type="entry name" value="PROTEIN YJDN-RELATED"/>
    <property type="match status" value="1"/>
</dbReference>
<dbReference type="SUPFAM" id="SSF54593">
    <property type="entry name" value="Glyoxalase/Bleomycin resistance protein/Dihydroxybiphenyl dioxygenase"/>
    <property type="match status" value="1"/>
</dbReference>
<accession>A0A2A4B9F4</accession>
<dbReference type="InterPro" id="IPR009725">
    <property type="entry name" value="3_dmu_93_MTrfase"/>
</dbReference>
<dbReference type="Pfam" id="PF06983">
    <property type="entry name" value="3-dmu-9_3-mt"/>
    <property type="match status" value="1"/>
</dbReference>
<dbReference type="CDD" id="cd06588">
    <property type="entry name" value="PhnB_like"/>
    <property type="match status" value="1"/>
</dbReference>
<dbReference type="Proteomes" id="UP000218366">
    <property type="component" value="Unassembled WGS sequence"/>
</dbReference>
<proteinExistence type="predicted"/>
<dbReference type="PIRSF" id="PIRSF021700">
    <property type="entry name" value="3_dmu_93_MTrfase"/>
    <property type="match status" value="1"/>
</dbReference>
<dbReference type="RefSeq" id="WP_096342949.1">
    <property type="nucleotide sequence ID" value="NZ_NWMW01000001.1"/>
</dbReference>
<evidence type="ECO:0000313" key="3">
    <source>
        <dbReference type="Proteomes" id="UP000218366"/>
    </source>
</evidence>
<keyword evidence="3" id="KW-1185">Reference proteome</keyword>
<comment type="caution">
    <text evidence="2">The sequence shown here is derived from an EMBL/GenBank/DDBJ whole genome shotgun (WGS) entry which is preliminary data.</text>
</comment>
<dbReference type="InterPro" id="IPR028973">
    <property type="entry name" value="PhnB-like"/>
</dbReference>
<dbReference type="AlphaFoldDB" id="A0A2A4B9F4"/>
<dbReference type="OrthoDB" id="9806473at2"/>
<protein>
    <recommendedName>
        <fullName evidence="1">PhnB-like domain-containing protein</fullName>
    </recommendedName>
</protein>
<sequence length="159" mass="17319">MSKIIPCIWYDGGAEEAATFYVTLLPGSRIVRVARTPVDTPGNKAGDVITVEWELAGQRFLGLNGGPVFPQTEAVSFQIATDDQAETDRLWNSIVGHGGQESMCGWCKDRWGVSWQITPRRLTELVAHPDAAVAGRAMEAMMTMRKIDIAALDRAVGEA</sequence>
<name>A0A2A4B9F4_9SPHN</name>
<gene>
    <name evidence="2" type="ORF">COC42_09975</name>
</gene>
<feature type="domain" description="PhnB-like" evidence="1">
    <location>
        <begin position="3"/>
        <end position="118"/>
    </location>
</feature>
<dbReference type="PANTHER" id="PTHR33990:SF2">
    <property type="entry name" value="PHNB-LIKE DOMAIN-CONTAINING PROTEIN"/>
    <property type="match status" value="1"/>
</dbReference>